<feature type="domain" description="Glycosyltransferase subfamily 4-like N-terminal" evidence="1">
    <location>
        <begin position="47"/>
        <end position="254"/>
    </location>
</feature>
<proteinExistence type="predicted"/>
<keyword evidence="3" id="KW-1185">Reference proteome</keyword>
<dbReference type="Pfam" id="PF13692">
    <property type="entry name" value="Glyco_trans_1_4"/>
    <property type="match status" value="1"/>
</dbReference>
<dbReference type="Pfam" id="PF13439">
    <property type="entry name" value="Glyco_transf_4"/>
    <property type="match status" value="1"/>
</dbReference>
<evidence type="ECO:0000313" key="3">
    <source>
        <dbReference type="Proteomes" id="UP000184105"/>
    </source>
</evidence>
<dbReference type="Gene3D" id="3.40.50.2000">
    <property type="entry name" value="Glycogen Phosphorylase B"/>
    <property type="match status" value="2"/>
</dbReference>
<dbReference type="PANTHER" id="PTHR12526">
    <property type="entry name" value="GLYCOSYLTRANSFERASE"/>
    <property type="match status" value="1"/>
</dbReference>
<dbReference type="EMBL" id="FQWA01000007">
    <property type="protein sequence ID" value="SHF73718.1"/>
    <property type="molecule type" value="Genomic_DNA"/>
</dbReference>
<dbReference type="Proteomes" id="UP000184105">
    <property type="component" value="Unassembled WGS sequence"/>
</dbReference>
<dbReference type="PANTHER" id="PTHR12526:SF637">
    <property type="entry name" value="GLYCOSYLTRANSFERASE EPSF-RELATED"/>
    <property type="match status" value="1"/>
</dbReference>
<name>A0AAX2F399_9BACT</name>
<evidence type="ECO:0000259" key="1">
    <source>
        <dbReference type="Pfam" id="PF13439"/>
    </source>
</evidence>
<comment type="caution">
    <text evidence="2">The sequence shown here is derived from an EMBL/GenBank/DDBJ whole genome shotgun (WGS) entry which is preliminary data.</text>
</comment>
<organism evidence="2 3">
    <name type="scientific">Prevotella scopos JCM 17725</name>
    <dbReference type="NCBI Taxonomy" id="1236518"/>
    <lineage>
        <taxon>Bacteria</taxon>
        <taxon>Pseudomonadati</taxon>
        <taxon>Bacteroidota</taxon>
        <taxon>Bacteroidia</taxon>
        <taxon>Bacteroidales</taxon>
        <taxon>Prevotellaceae</taxon>
        <taxon>Prevotella</taxon>
    </lineage>
</organism>
<sequence length="458" mass="51956">MTHIKSLCAQTINIWLLFLAFYQFSCNFASNDISMRILIVNTSEKTGGAAVAANRLKDALNNNGVKAKMLVRDKLTDDITVVSLGHEWRNQWNLLWERFCVFWNLHFSRKHLFEIDIANAGADITKLREFKEADIIHLSWINQGMLSLNSIKKILSSGKPVVWTMHDLWPASGICHYAHGCHRYENGCGNCPLLPGRGSRNDLSAKVWKRKKATYCCGNMWFVTCSQWLARQAKRSGILRDFSVSSIPNPIDTHVFQPQDKQEARKRLHLPQDKRIVLFVSQRVTDQRKGMDYFVEAIEKMVVEHPEMKENTGIAILGGHAEELEGKLALRVYPIGYVTDQQQIRDVYNAADVFVLPSLEDNLPNTIMEAMACGVPCVGFKVGGIPEMIDHIKNGYVATERDANDLAKGIHWVLDEADYASLSEAAVGKVLRSYSQRSVAMQYLEIYNEALAYKNFRL</sequence>
<gene>
    <name evidence="2" type="ORF">SAMN05444364_10751</name>
</gene>
<dbReference type="AlphaFoldDB" id="A0AAX2F399"/>
<reference evidence="2 3" key="1">
    <citation type="submission" date="2016-11" db="EMBL/GenBank/DDBJ databases">
        <authorList>
            <person name="Varghese N."/>
            <person name="Submissions S."/>
        </authorList>
    </citation>
    <scope>NUCLEOTIDE SEQUENCE [LARGE SCALE GENOMIC DNA]</scope>
    <source>
        <strain evidence="2 3">DSM 22613</strain>
    </source>
</reference>
<accession>A0AAX2F399</accession>
<evidence type="ECO:0000313" key="2">
    <source>
        <dbReference type="EMBL" id="SHF73718.1"/>
    </source>
</evidence>
<dbReference type="SUPFAM" id="SSF53756">
    <property type="entry name" value="UDP-Glycosyltransferase/glycogen phosphorylase"/>
    <property type="match status" value="1"/>
</dbReference>
<protein>
    <submittedName>
        <fullName evidence="2">Glycosyltransferase involved in cell wall bisynthesis</fullName>
    </submittedName>
</protein>
<dbReference type="CDD" id="cd03825">
    <property type="entry name" value="GT4_WcaC-like"/>
    <property type="match status" value="1"/>
</dbReference>
<dbReference type="GO" id="GO:0016757">
    <property type="term" value="F:glycosyltransferase activity"/>
    <property type="evidence" value="ECO:0007669"/>
    <property type="project" value="UniProtKB-ARBA"/>
</dbReference>
<dbReference type="InterPro" id="IPR028098">
    <property type="entry name" value="Glyco_trans_4-like_N"/>
</dbReference>